<dbReference type="PANTHER" id="PTHR30203">
    <property type="entry name" value="OUTER MEMBRANE CATION EFFLUX PROTEIN"/>
    <property type="match status" value="1"/>
</dbReference>
<dbReference type="RefSeq" id="WP_220163825.1">
    <property type="nucleotide sequence ID" value="NZ_CP080507.1"/>
</dbReference>
<dbReference type="GO" id="GO:0015562">
    <property type="term" value="F:efflux transmembrane transporter activity"/>
    <property type="evidence" value="ECO:0007669"/>
    <property type="project" value="InterPro"/>
</dbReference>
<accession>A0A8F9TV54</accession>
<reference evidence="2" key="1">
    <citation type="submission" date="2021-08" db="EMBL/GenBank/DDBJ databases">
        <title>Genome of a novel bacterium of the phylum Verrucomicrobia, Oleiharenicola sp. KSB-15.</title>
        <authorList>
            <person name="Chung J.-H."/>
            <person name="Ahn J.-H."/>
            <person name="Yoon Y."/>
            <person name="Kim D.-Y."/>
            <person name="An S.-H."/>
            <person name="Park I."/>
            <person name="Yeon J."/>
        </authorList>
    </citation>
    <scope>NUCLEOTIDE SEQUENCE</scope>
    <source>
        <strain evidence="2">KSB-15</strain>
    </source>
</reference>
<evidence type="ECO:0000256" key="1">
    <source>
        <dbReference type="ARBA" id="ARBA00007613"/>
    </source>
</evidence>
<dbReference type="SUPFAM" id="SSF56954">
    <property type="entry name" value="Outer membrane efflux proteins (OEP)"/>
    <property type="match status" value="1"/>
</dbReference>
<organism evidence="2 3">
    <name type="scientific">Horticoccus luteus</name>
    <dbReference type="NCBI Taxonomy" id="2862869"/>
    <lineage>
        <taxon>Bacteria</taxon>
        <taxon>Pseudomonadati</taxon>
        <taxon>Verrucomicrobiota</taxon>
        <taxon>Opitutia</taxon>
        <taxon>Opitutales</taxon>
        <taxon>Opitutaceae</taxon>
        <taxon>Horticoccus</taxon>
    </lineage>
</organism>
<dbReference type="Proteomes" id="UP000825051">
    <property type="component" value="Chromosome"/>
</dbReference>
<dbReference type="PANTHER" id="PTHR30203:SF24">
    <property type="entry name" value="BLR4935 PROTEIN"/>
    <property type="match status" value="1"/>
</dbReference>
<protein>
    <submittedName>
        <fullName evidence="2">TolC family protein</fullName>
    </submittedName>
</protein>
<sequence length="417" mass="45243">MKVAAANLQHPLIRPVVIDARDGFSPDEIAVMVVITSPALRALRAQRGVARAQLLQAGLLPNPQLSASFDRVDARGDPTLVNGDSLGVSWDVTALLAHGDVKAAARATADALDLSIAWQEWQASQEARMRAFRLWSLEQRLPWARDVESDRAEALEETRRAVQQRLSPAPDLTPANDAWRRAQADRLALEQQILVDRSALNLALGQPVDEPLQLHLDDGFPALPENALAQALDGLPTRRLDLAALKLGYASQEATLRAAVKAQFPRLDVSLSRARDTSDVHTHSIGVTLDLPLFDRGQGQIAVARATRQQLFEEYVARVAEARSEVGQIIAQITATRAELGAIDATLPALEQLAASFARALAGHSVTPAAYRDARDTLATRRIEQSQLQQSLLELEVGLETVTGQPLLNRRVAAASP</sequence>
<dbReference type="Gene3D" id="1.20.1600.10">
    <property type="entry name" value="Outer membrane efflux proteins (OEP)"/>
    <property type="match status" value="1"/>
</dbReference>
<proteinExistence type="inferred from homology"/>
<dbReference type="InterPro" id="IPR010131">
    <property type="entry name" value="MdtP/NodT-like"/>
</dbReference>
<dbReference type="Pfam" id="PF02321">
    <property type="entry name" value="OEP"/>
    <property type="match status" value="1"/>
</dbReference>
<dbReference type="AlphaFoldDB" id="A0A8F9TV54"/>
<name>A0A8F9TV54_9BACT</name>
<comment type="similarity">
    <text evidence="1">Belongs to the outer membrane factor (OMF) (TC 1.B.17) family.</text>
</comment>
<gene>
    <name evidence="2" type="ORF">K0B96_03250</name>
</gene>
<keyword evidence="3" id="KW-1185">Reference proteome</keyword>
<dbReference type="InterPro" id="IPR003423">
    <property type="entry name" value="OMP_efflux"/>
</dbReference>
<dbReference type="KEGG" id="ole:K0B96_03250"/>
<evidence type="ECO:0000313" key="2">
    <source>
        <dbReference type="EMBL" id="QYM79650.1"/>
    </source>
</evidence>
<evidence type="ECO:0000313" key="3">
    <source>
        <dbReference type="Proteomes" id="UP000825051"/>
    </source>
</evidence>
<dbReference type="EMBL" id="CP080507">
    <property type="protein sequence ID" value="QYM79650.1"/>
    <property type="molecule type" value="Genomic_DNA"/>
</dbReference>